<evidence type="ECO:0000256" key="3">
    <source>
        <dbReference type="ARBA" id="ARBA00023136"/>
    </source>
</evidence>
<dbReference type="EMBL" id="BTRK01000006">
    <property type="protein sequence ID" value="GMR61495.1"/>
    <property type="molecule type" value="Genomic_DNA"/>
</dbReference>
<feature type="non-terminal residue" evidence="6">
    <location>
        <position position="1"/>
    </location>
</feature>
<dbReference type="GO" id="GO:0016020">
    <property type="term" value="C:membrane"/>
    <property type="evidence" value="ECO:0007669"/>
    <property type="project" value="UniProtKB-SubCell"/>
</dbReference>
<evidence type="ECO:0000259" key="5">
    <source>
        <dbReference type="Pfam" id="PF01064"/>
    </source>
</evidence>
<dbReference type="SUPFAM" id="SSF57302">
    <property type="entry name" value="Snake toxin-like"/>
    <property type="match status" value="1"/>
</dbReference>
<evidence type="ECO:0000256" key="2">
    <source>
        <dbReference type="ARBA" id="ARBA00022729"/>
    </source>
</evidence>
<keyword evidence="2 4" id="KW-0732">Signal</keyword>
<feature type="signal peptide" evidence="4">
    <location>
        <begin position="1"/>
        <end position="34"/>
    </location>
</feature>
<dbReference type="InterPro" id="IPR045860">
    <property type="entry name" value="Snake_toxin-like_sf"/>
</dbReference>
<dbReference type="AlphaFoldDB" id="A0AAN5DG52"/>
<keyword evidence="3" id="KW-0472">Membrane</keyword>
<dbReference type="Pfam" id="PF01064">
    <property type="entry name" value="Activin_recp"/>
    <property type="match status" value="1"/>
</dbReference>
<evidence type="ECO:0000256" key="4">
    <source>
        <dbReference type="SAM" id="SignalP"/>
    </source>
</evidence>
<reference evidence="7" key="1">
    <citation type="submission" date="2022-10" db="EMBL/GenBank/DDBJ databases">
        <title>Genome assembly of Pristionchus species.</title>
        <authorList>
            <person name="Yoshida K."/>
            <person name="Sommer R.J."/>
        </authorList>
    </citation>
    <scope>NUCLEOTIDE SEQUENCE [LARGE SCALE GENOMIC DNA]</scope>
    <source>
        <strain evidence="7">RS5460</strain>
    </source>
</reference>
<sequence length="155" mass="17087">LRPLLLVGVRAEAIRHSTMSRLILICLLLSAGAAGRHFKAPEEYDDSPLTKELLAEGLMRKPEGGHPTVACITRGLNQPPVVKECPVAPKFHEVSTGCYTLWHREGGMVQQGCMEMQDISLLTQCQKKACKVANQVMEMNFCCCLGDMCNEHFSA</sequence>
<name>A0AAN5DG52_9BILA</name>
<dbReference type="CDD" id="cd23533">
    <property type="entry name" value="TFP_LU_ECD_BMPR2_like"/>
    <property type="match status" value="1"/>
</dbReference>
<gene>
    <name evidence="6" type="ORF">PMAYCL1PPCAC_31690</name>
</gene>
<protein>
    <recommendedName>
        <fullName evidence="5">Activin types I and II receptor domain-containing protein</fullName>
    </recommendedName>
</protein>
<accession>A0AAN5DG52</accession>
<dbReference type="Gene3D" id="2.10.60.10">
    <property type="entry name" value="CD59"/>
    <property type="match status" value="1"/>
</dbReference>
<comment type="caution">
    <text evidence="6">The sequence shown here is derived from an EMBL/GenBank/DDBJ whole genome shotgun (WGS) entry which is preliminary data.</text>
</comment>
<feature type="chain" id="PRO_5042994803" description="Activin types I and II receptor domain-containing protein" evidence="4">
    <location>
        <begin position="35"/>
        <end position="155"/>
    </location>
</feature>
<dbReference type="InterPro" id="IPR000472">
    <property type="entry name" value="Activin_recp"/>
</dbReference>
<feature type="domain" description="Activin types I and II receptor" evidence="5">
    <location>
        <begin position="95"/>
        <end position="152"/>
    </location>
</feature>
<comment type="subcellular location">
    <subcellularLocation>
        <location evidence="1">Membrane</location>
    </subcellularLocation>
</comment>
<organism evidence="6 7">
    <name type="scientific">Pristionchus mayeri</name>
    <dbReference type="NCBI Taxonomy" id="1317129"/>
    <lineage>
        <taxon>Eukaryota</taxon>
        <taxon>Metazoa</taxon>
        <taxon>Ecdysozoa</taxon>
        <taxon>Nematoda</taxon>
        <taxon>Chromadorea</taxon>
        <taxon>Rhabditida</taxon>
        <taxon>Rhabditina</taxon>
        <taxon>Diplogasteromorpha</taxon>
        <taxon>Diplogasteroidea</taxon>
        <taxon>Neodiplogasteridae</taxon>
        <taxon>Pristionchus</taxon>
    </lineage>
</organism>
<dbReference type="Proteomes" id="UP001328107">
    <property type="component" value="Unassembled WGS sequence"/>
</dbReference>
<proteinExistence type="predicted"/>
<evidence type="ECO:0000313" key="7">
    <source>
        <dbReference type="Proteomes" id="UP001328107"/>
    </source>
</evidence>
<evidence type="ECO:0000256" key="1">
    <source>
        <dbReference type="ARBA" id="ARBA00004370"/>
    </source>
</evidence>
<keyword evidence="7" id="KW-1185">Reference proteome</keyword>
<evidence type="ECO:0000313" key="6">
    <source>
        <dbReference type="EMBL" id="GMR61495.1"/>
    </source>
</evidence>
<dbReference type="GO" id="GO:0004675">
    <property type="term" value="F:transmembrane receptor protein serine/threonine kinase activity"/>
    <property type="evidence" value="ECO:0007669"/>
    <property type="project" value="InterPro"/>
</dbReference>